<keyword evidence="3" id="KW-1185">Reference proteome</keyword>
<keyword evidence="1" id="KW-0472">Membrane</keyword>
<dbReference type="RefSeq" id="WP_166026764.1">
    <property type="nucleotide sequence ID" value="NZ_JBEZNA010000037.1"/>
</dbReference>
<comment type="caution">
    <text evidence="2">The sequence shown here is derived from an EMBL/GenBank/DDBJ whole genome shotgun (WGS) entry which is preliminary data.</text>
</comment>
<dbReference type="Proteomes" id="UP001551584">
    <property type="component" value="Unassembled WGS sequence"/>
</dbReference>
<reference evidence="2 3" key="1">
    <citation type="submission" date="2024-06" db="EMBL/GenBank/DDBJ databases">
        <title>The Natural Products Discovery Center: Release of the First 8490 Sequenced Strains for Exploring Actinobacteria Biosynthetic Diversity.</title>
        <authorList>
            <person name="Kalkreuter E."/>
            <person name="Kautsar S.A."/>
            <person name="Yang D."/>
            <person name="Bader C.D."/>
            <person name="Teijaro C.N."/>
            <person name="Fluegel L."/>
            <person name="Davis C.M."/>
            <person name="Simpson J.R."/>
            <person name="Lauterbach L."/>
            <person name="Steele A.D."/>
            <person name="Gui C."/>
            <person name="Meng S."/>
            <person name="Li G."/>
            <person name="Viehrig K."/>
            <person name="Ye F."/>
            <person name="Su P."/>
            <person name="Kiefer A.F."/>
            <person name="Nichols A."/>
            <person name="Cepeda A.J."/>
            <person name="Yan W."/>
            <person name="Fan B."/>
            <person name="Jiang Y."/>
            <person name="Adhikari A."/>
            <person name="Zheng C.-J."/>
            <person name="Schuster L."/>
            <person name="Cowan T.M."/>
            <person name="Smanski M.J."/>
            <person name="Chevrette M.G."/>
            <person name="De Carvalho L.P.S."/>
            <person name="Shen B."/>
        </authorList>
    </citation>
    <scope>NUCLEOTIDE SEQUENCE [LARGE SCALE GENOMIC DNA]</scope>
    <source>
        <strain evidence="2 3">NPDC048117</strain>
    </source>
</reference>
<feature type="transmembrane region" description="Helical" evidence="1">
    <location>
        <begin position="29"/>
        <end position="49"/>
    </location>
</feature>
<sequence length="53" mass="5740">MSFEQSAAQLVTLAAEGGEQGHHMNLNPLLPGIGAFVILMLLLFITVGFNRDR</sequence>
<evidence type="ECO:0000313" key="3">
    <source>
        <dbReference type="Proteomes" id="UP001551584"/>
    </source>
</evidence>
<dbReference type="EMBL" id="JBEZNA010000037">
    <property type="protein sequence ID" value="MEU9578961.1"/>
    <property type="molecule type" value="Genomic_DNA"/>
</dbReference>
<evidence type="ECO:0000313" key="2">
    <source>
        <dbReference type="EMBL" id="MEU9578961.1"/>
    </source>
</evidence>
<evidence type="ECO:0000256" key="1">
    <source>
        <dbReference type="SAM" id="Phobius"/>
    </source>
</evidence>
<organism evidence="2 3">
    <name type="scientific">Streptomyces chilikensis</name>
    <dbReference type="NCBI Taxonomy" id="1194079"/>
    <lineage>
        <taxon>Bacteria</taxon>
        <taxon>Bacillati</taxon>
        <taxon>Actinomycetota</taxon>
        <taxon>Actinomycetes</taxon>
        <taxon>Kitasatosporales</taxon>
        <taxon>Streptomycetaceae</taxon>
        <taxon>Streptomyces</taxon>
    </lineage>
</organism>
<gene>
    <name evidence="2" type="ORF">AB0D95_17125</name>
</gene>
<proteinExistence type="predicted"/>
<accession>A0ABV3ERW5</accession>
<keyword evidence="1" id="KW-1133">Transmembrane helix</keyword>
<protein>
    <submittedName>
        <fullName evidence="2">Uncharacterized protein</fullName>
    </submittedName>
</protein>
<keyword evidence="1" id="KW-0812">Transmembrane</keyword>
<name>A0ABV3ERW5_9ACTN</name>